<feature type="domain" description="DUF2383" evidence="1">
    <location>
        <begin position="7"/>
        <end position="113"/>
    </location>
</feature>
<protein>
    <recommendedName>
        <fullName evidence="1">DUF2383 domain-containing protein</fullName>
    </recommendedName>
</protein>
<dbReference type="RefSeq" id="WP_091170244.1">
    <property type="nucleotide sequence ID" value="NZ_CBCSFM010000002.1"/>
</dbReference>
<proteinExistence type="predicted"/>
<organism evidence="2 3">
    <name type="scientific">Flavobacterium sinopsychrotolerans</name>
    <dbReference type="NCBI Taxonomy" id="604089"/>
    <lineage>
        <taxon>Bacteria</taxon>
        <taxon>Pseudomonadati</taxon>
        <taxon>Bacteroidota</taxon>
        <taxon>Flavobacteriia</taxon>
        <taxon>Flavobacteriales</taxon>
        <taxon>Flavobacteriaceae</taxon>
        <taxon>Flavobacterium</taxon>
    </lineage>
</organism>
<dbReference type="InterPro" id="IPR019052">
    <property type="entry name" value="DUF2383"/>
</dbReference>
<evidence type="ECO:0000259" key="1">
    <source>
        <dbReference type="Pfam" id="PF09537"/>
    </source>
</evidence>
<sequence>MNTAKSIVVLNNLIEINNDRIEGYEIATKITEENDLKNLFSEFQETSLKCKSELVEEVKKMGGIPVEKTKITARLLKFWHNFMATLNYREREDLLNSCEYEDFVIMKNYRDTVSNNLEHLTYELQIKLKAQQLLLKADHDKVKELGDLMLV</sequence>
<evidence type="ECO:0000313" key="3">
    <source>
        <dbReference type="Proteomes" id="UP000198657"/>
    </source>
</evidence>
<reference evidence="3" key="1">
    <citation type="submission" date="2016-10" db="EMBL/GenBank/DDBJ databases">
        <authorList>
            <person name="Varghese N."/>
            <person name="Submissions S."/>
        </authorList>
    </citation>
    <scope>NUCLEOTIDE SEQUENCE [LARGE SCALE GENOMIC DNA]</scope>
    <source>
        <strain evidence="3">CGMCC 1.8704</strain>
    </source>
</reference>
<dbReference type="InterPro" id="IPR011971">
    <property type="entry name" value="CHP02284"/>
</dbReference>
<dbReference type="OrthoDB" id="282393at2"/>
<dbReference type="Proteomes" id="UP000198657">
    <property type="component" value="Unassembled WGS sequence"/>
</dbReference>
<name>A0A1H8MR70_9FLAO</name>
<gene>
    <name evidence="2" type="ORF">SAMN04487942_2002</name>
</gene>
<dbReference type="EMBL" id="FODN01000004">
    <property type="protein sequence ID" value="SEO19912.1"/>
    <property type="molecule type" value="Genomic_DNA"/>
</dbReference>
<dbReference type="AlphaFoldDB" id="A0A1H8MR70"/>
<dbReference type="Gene3D" id="1.20.1260.10">
    <property type="match status" value="1"/>
</dbReference>
<evidence type="ECO:0000313" key="2">
    <source>
        <dbReference type="EMBL" id="SEO19912.1"/>
    </source>
</evidence>
<dbReference type="InterPro" id="IPR012347">
    <property type="entry name" value="Ferritin-like"/>
</dbReference>
<accession>A0A1H8MR70</accession>
<dbReference type="Pfam" id="PF09537">
    <property type="entry name" value="DUF2383"/>
    <property type="match status" value="1"/>
</dbReference>
<dbReference type="STRING" id="604089.SAMN04487942_2002"/>
<dbReference type="NCBIfam" id="TIGR02284">
    <property type="entry name" value="PA2169 family four-helix-bundle protein"/>
    <property type="match status" value="1"/>
</dbReference>
<keyword evidence="3" id="KW-1185">Reference proteome</keyword>